<proteinExistence type="predicted"/>
<sequence length="86" mass="9721">MSFFARKSEIKKAFFSNQLMHVLVYNETCLNSKIDPSSLPTSDVQDVFLDEVPSGLPSIRGIEHHIYLIPSAALLNRPTYRNRPAS</sequence>
<dbReference type="OrthoDB" id="1934635at2759"/>
<dbReference type="EMBL" id="QJKJ01004505">
    <property type="protein sequence ID" value="RDX93884.1"/>
    <property type="molecule type" value="Genomic_DNA"/>
</dbReference>
<evidence type="ECO:0000313" key="1">
    <source>
        <dbReference type="EMBL" id="RDX93884.1"/>
    </source>
</evidence>
<gene>
    <name evidence="1" type="ORF">CR513_23786</name>
</gene>
<dbReference type="Proteomes" id="UP000257109">
    <property type="component" value="Unassembled WGS sequence"/>
</dbReference>
<name>A0A371GTL2_MUCPR</name>
<dbReference type="AlphaFoldDB" id="A0A371GTL2"/>
<reference evidence="1" key="1">
    <citation type="submission" date="2018-05" db="EMBL/GenBank/DDBJ databases">
        <title>Draft genome of Mucuna pruriens seed.</title>
        <authorList>
            <person name="Nnadi N.E."/>
            <person name="Vos R."/>
            <person name="Hasami M.H."/>
            <person name="Devisetty U.K."/>
            <person name="Aguiy J.C."/>
        </authorList>
    </citation>
    <scope>NUCLEOTIDE SEQUENCE [LARGE SCALE GENOMIC DNA]</scope>
    <source>
        <strain evidence="1">JCA_2017</strain>
    </source>
</reference>
<organism evidence="1 2">
    <name type="scientific">Mucuna pruriens</name>
    <name type="common">Velvet bean</name>
    <name type="synonym">Dolichos pruriens</name>
    <dbReference type="NCBI Taxonomy" id="157652"/>
    <lineage>
        <taxon>Eukaryota</taxon>
        <taxon>Viridiplantae</taxon>
        <taxon>Streptophyta</taxon>
        <taxon>Embryophyta</taxon>
        <taxon>Tracheophyta</taxon>
        <taxon>Spermatophyta</taxon>
        <taxon>Magnoliopsida</taxon>
        <taxon>eudicotyledons</taxon>
        <taxon>Gunneridae</taxon>
        <taxon>Pentapetalae</taxon>
        <taxon>rosids</taxon>
        <taxon>fabids</taxon>
        <taxon>Fabales</taxon>
        <taxon>Fabaceae</taxon>
        <taxon>Papilionoideae</taxon>
        <taxon>50 kb inversion clade</taxon>
        <taxon>NPAAA clade</taxon>
        <taxon>indigoferoid/millettioid clade</taxon>
        <taxon>Phaseoleae</taxon>
        <taxon>Mucuna</taxon>
    </lineage>
</organism>
<comment type="caution">
    <text evidence="1">The sequence shown here is derived from an EMBL/GenBank/DDBJ whole genome shotgun (WGS) entry which is preliminary data.</text>
</comment>
<keyword evidence="2" id="KW-1185">Reference proteome</keyword>
<evidence type="ECO:0000313" key="2">
    <source>
        <dbReference type="Proteomes" id="UP000257109"/>
    </source>
</evidence>
<protein>
    <submittedName>
        <fullName evidence="1">Uncharacterized protein</fullName>
    </submittedName>
</protein>
<feature type="non-terminal residue" evidence="1">
    <location>
        <position position="1"/>
    </location>
</feature>
<accession>A0A371GTL2</accession>